<dbReference type="CDD" id="cd00637">
    <property type="entry name" value="7tm_classA_rhodopsin-like"/>
    <property type="match status" value="1"/>
</dbReference>
<keyword evidence="2" id="KW-1003">Cell membrane</keyword>
<feature type="transmembrane region" description="Helical" evidence="10">
    <location>
        <begin position="242"/>
        <end position="263"/>
    </location>
</feature>
<sequence length="629" mass="70750">MQDLGPNHSSSPNDSDTHGFEYKWSTEFSYLLATINIIVACCIVFGNIMVLLVILRHRGMRTRTNLFLVNLAVADLFVGVFAMPFSITTLLKHEWVFGDTVCLFNGWMNSFCLITSIHTLMYISIHKYFSIARPLSNPLTLRYIVIMMAAAWFWAAVCSTMNITGLKVKYKPGTSQCGPNYPNDPLTYFIHVIIQITDLIIPFIILIFCYTRIFQEIRKLSKRLRAHSSAEDQDIIAQEKGVAVTMLIVLATFVIMSLPYLAYANYTTIRRDKKHFSGYLNPVAYTFLYMSSMCNPIIYAFRSAAFREGYKEILCQQANYVTDEEANNKQRTSRLMSIIAILRRGSVPANQNVIHKNGDIIITRGDRIVCVRKASSSRHPEDNVAPIPERLHGIQEDNQEEDKDGGSDDDNNVFHLLKANTERESLSDVSPRARGGSRYTRVNGANSCKSEKERSRSSASSMADSPKASKNRKGIAHDANLASAKSLVDSVVLDSDLRENIKLLDGQQNRNGSSQGIIEVGTTSAKKKTTSKQSDSIETSREQSGVNTNLRRFISRSSEELPRPPTLVRLPSLEFLDPPISIFRPRSNTGSHEKLSMSKIKKNKEHSSEKQNAPPRKKRPFFDSASDVM</sequence>
<feature type="compositionally biased region" description="Polar residues" evidence="9">
    <location>
        <begin position="507"/>
        <end position="516"/>
    </location>
</feature>
<dbReference type="PROSITE" id="PS50262">
    <property type="entry name" value="G_PROTEIN_RECEP_F1_2"/>
    <property type="match status" value="1"/>
</dbReference>
<feature type="domain" description="G-protein coupled receptors family 1 profile" evidence="11">
    <location>
        <begin position="46"/>
        <end position="299"/>
    </location>
</feature>
<keyword evidence="6 10" id="KW-0472">Membrane</keyword>
<feature type="transmembrane region" description="Helical" evidence="10">
    <location>
        <begin position="188"/>
        <end position="213"/>
    </location>
</feature>
<dbReference type="GeneID" id="106072568"/>
<evidence type="ECO:0000313" key="13">
    <source>
        <dbReference type="RefSeq" id="XP_055863444.1"/>
    </source>
</evidence>
<feature type="transmembrane region" description="Helical" evidence="10">
    <location>
        <begin position="107"/>
        <end position="129"/>
    </location>
</feature>
<feature type="transmembrane region" description="Helical" evidence="10">
    <location>
        <begin position="30"/>
        <end position="55"/>
    </location>
</feature>
<keyword evidence="5" id="KW-0297">G-protein coupled receptor</keyword>
<reference evidence="13 14" key="1">
    <citation type="submission" date="2025-04" db="UniProtKB">
        <authorList>
            <consortium name="RefSeq"/>
        </authorList>
    </citation>
    <scope>IDENTIFICATION</scope>
</reference>
<evidence type="ECO:0000256" key="5">
    <source>
        <dbReference type="ARBA" id="ARBA00023040"/>
    </source>
</evidence>
<feature type="region of interest" description="Disordered" evidence="9">
    <location>
        <begin position="579"/>
        <end position="629"/>
    </location>
</feature>
<dbReference type="PRINTS" id="PR00237">
    <property type="entry name" value="GPCRRHODOPSN"/>
</dbReference>
<dbReference type="InterPro" id="IPR050569">
    <property type="entry name" value="TAAR"/>
</dbReference>
<dbReference type="PANTHER" id="PTHR24249:SF372">
    <property type="entry name" value="G-PROTEIN COUPLED RECEPTORS FAMILY 1 PROFILE DOMAIN-CONTAINING PROTEIN"/>
    <property type="match status" value="1"/>
</dbReference>
<accession>A0A9W2YL58</accession>
<evidence type="ECO:0000256" key="2">
    <source>
        <dbReference type="ARBA" id="ARBA00022475"/>
    </source>
</evidence>
<evidence type="ECO:0000259" key="11">
    <source>
        <dbReference type="PROSITE" id="PS50262"/>
    </source>
</evidence>
<evidence type="ECO:0000256" key="1">
    <source>
        <dbReference type="ARBA" id="ARBA00004651"/>
    </source>
</evidence>
<evidence type="ECO:0000256" key="9">
    <source>
        <dbReference type="SAM" id="MobiDB-lite"/>
    </source>
</evidence>
<dbReference type="PANTHER" id="PTHR24249">
    <property type="entry name" value="HISTAMINE RECEPTOR-RELATED G-PROTEIN COUPLED RECEPTOR"/>
    <property type="match status" value="1"/>
</dbReference>
<organism evidence="12 14">
    <name type="scientific">Biomphalaria glabrata</name>
    <name type="common">Bloodfluke planorb</name>
    <name type="synonym">Freshwater snail</name>
    <dbReference type="NCBI Taxonomy" id="6526"/>
    <lineage>
        <taxon>Eukaryota</taxon>
        <taxon>Metazoa</taxon>
        <taxon>Spiralia</taxon>
        <taxon>Lophotrochozoa</taxon>
        <taxon>Mollusca</taxon>
        <taxon>Gastropoda</taxon>
        <taxon>Heterobranchia</taxon>
        <taxon>Euthyneura</taxon>
        <taxon>Panpulmonata</taxon>
        <taxon>Hygrophila</taxon>
        <taxon>Lymnaeoidea</taxon>
        <taxon>Planorbidae</taxon>
        <taxon>Biomphalaria</taxon>
    </lineage>
</organism>
<dbReference type="InterPro" id="IPR017452">
    <property type="entry name" value="GPCR_Rhodpsn_7TM"/>
</dbReference>
<dbReference type="OrthoDB" id="10034726at2759"/>
<keyword evidence="3 10" id="KW-0812">Transmembrane</keyword>
<feature type="transmembrane region" description="Helical" evidence="10">
    <location>
        <begin position="67"/>
        <end position="87"/>
    </location>
</feature>
<evidence type="ECO:0000313" key="12">
    <source>
        <dbReference type="Proteomes" id="UP001165740"/>
    </source>
</evidence>
<protein>
    <submittedName>
        <fullName evidence="13 14">Neuropeptide FF receptor 2-like</fullName>
    </submittedName>
</protein>
<evidence type="ECO:0000256" key="7">
    <source>
        <dbReference type="ARBA" id="ARBA00023170"/>
    </source>
</evidence>
<comment type="subcellular location">
    <subcellularLocation>
        <location evidence="1">Cell membrane</location>
        <topology evidence="1">Multi-pass membrane protein</topology>
    </subcellularLocation>
</comment>
<name>A0A9W2YL58_BIOGL</name>
<keyword evidence="7" id="KW-0675">Receptor</keyword>
<dbReference type="GO" id="GO:0004930">
    <property type="term" value="F:G protein-coupled receptor activity"/>
    <property type="evidence" value="ECO:0007669"/>
    <property type="project" value="UniProtKB-KW"/>
</dbReference>
<evidence type="ECO:0000256" key="10">
    <source>
        <dbReference type="SAM" id="Phobius"/>
    </source>
</evidence>
<gene>
    <name evidence="13 14" type="primary">LOC106072568</name>
</gene>
<keyword evidence="12" id="KW-1185">Reference proteome</keyword>
<evidence type="ECO:0000256" key="8">
    <source>
        <dbReference type="ARBA" id="ARBA00023224"/>
    </source>
</evidence>
<dbReference type="InterPro" id="IPR000276">
    <property type="entry name" value="GPCR_Rhodpsn"/>
</dbReference>
<dbReference type="RefSeq" id="XP_055863444.1">
    <property type="nucleotide sequence ID" value="XM_056007469.1"/>
</dbReference>
<feature type="transmembrane region" description="Helical" evidence="10">
    <location>
        <begin position="283"/>
        <end position="301"/>
    </location>
</feature>
<feature type="compositionally biased region" description="Low complexity" evidence="9">
    <location>
        <begin position="457"/>
        <end position="468"/>
    </location>
</feature>
<keyword evidence="8" id="KW-0807">Transducer</keyword>
<feature type="region of interest" description="Disordered" evidence="9">
    <location>
        <begin position="374"/>
        <end position="476"/>
    </location>
</feature>
<proteinExistence type="predicted"/>
<evidence type="ECO:0000256" key="4">
    <source>
        <dbReference type="ARBA" id="ARBA00022989"/>
    </source>
</evidence>
<feature type="region of interest" description="Disordered" evidence="9">
    <location>
        <begin position="507"/>
        <end position="565"/>
    </location>
</feature>
<dbReference type="Proteomes" id="UP001165740">
    <property type="component" value="Chromosome 1"/>
</dbReference>
<dbReference type="AlphaFoldDB" id="A0A9W2YL58"/>
<dbReference type="SUPFAM" id="SSF81321">
    <property type="entry name" value="Family A G protein-coupled receptor-like"/>
    <property type="match status" value="1"/>
</dbReference>
<evidence type="ECO:0000313" key="14">
    <source>
        <dbReference type="RefSeq" id="XP_055863453.1"/>
    </source>
</evidence>
<dbReference type="RefSeq" id="XP_055863453.1">
    <property type="nucleotide sequence ID" value="XM_056007478.1"/>
</dbReference>
<dbReference type="Gene3D" id="1.20.1070.10">
    <property type="entry name" value="Rhodopsin 7-helix transmembrane proteins"/>
    <property type="match status" value="1"/>
</dbReference>
<dbReference type="OMA" id="CTINNDF"/>
<feature type="transmembrane region" description="Helical" evidence="10">
    <location>
        <begin position="141"/>
        <end position="163"/>
    </location>
</feature>
<dbReference type="Pfam" id="PF00001">
    <property type="entry name" value="7tm_1"/>
    <property type="match status" value="1"/>
</dbReference>
<feature type="compositionally biased region" description="Acidic residues" evidence="9">
    <location>
        <begin position="397"/>
        <end position="411"/>
    </location>
</feature>
<evidence type="ECO:0000256" key="6">
    <source>
        <dbReference type="ARBA" id="ARBA00023136"/>
    </source>
</evidence>
<dbReference type="GO" id="GO:0005886">
    <property type="term" value="C:plasma membrane"/>
    <property type="evidence" value="ECO:0007669"/>
    <property type="project" value="UniProtKB-SubCell"/>
</dbReference>
<evidence type="ECO:0000256" key="3">
    <source>
        <dbReference type="ARBA" id="ARBA00022692"/>
    </source>
</evidence>
<keyword evidence="4 10" id="KW-1133">Transmembrane helix</keyword>